<dbReference type="InterPro" id="IPR010031">
    <property type="entry name" value="FAD_lactone_oxidase-like"/>
</dbReference>
<name>A0ABT1AGP1_9RALS</name>
<dbReference type="Pfam" id="PF01565">
    <property type="entry name" value="FAD_binding_4"/>
    <property type="match status" value="1"/>
</dbReference>
<dbReference type="InterPro" id="IPR006094">
    <property type="entry name" value="Oxid_FAD_bind_N"/>
</dbReference>
<dbReference type="InterPro" id="IPR016169">
    <property type="entry name" value="FAD-bd_PCMH_sub2"/>
</dbReference>
<dbReference type="InterPro" id="IPR036318">
    <property type="entry name" value="FAD-bd_PCMH-like_sf"/>
</dbReference>
<dbReference type="Proteomes" id="UP001162811">
    <property type="component" value="Unassembled WGS sequence"/>
</dbReference>
<evidence type="ECO:0000313" key="4">
    <source>
        <dbReference type="Proteomes" id="UP001162811"/>
    </source>
</evidence>
<keyword evidence="1" id="KW-0285">Flavoprotein</keyword>
<organism evidence="3 4">
    <name type="scientific">Ralstonia soli</name>
    <dbReference type="NCBI Taxonomy" id="2953896"/>
    <lineage>
        <taxon>Bacteria</taxon>
        <taxon>Pseudomonadati</taxon>
        <taxon>Pseudomonadota</taxon>
        <taxon>Betaproteobacteria</taxon>
        <taxon>Burkholderiales</taxon>
        <taxon>Burkholderiaceae</taxon>
        <taxon>Ralstonia</taxon>
    </lineage>
</organism>
<sequence length="439" mass="48342">MMRETVFSWGRTTASDSDVQALPSRFDRLPLPVDGQTMLPFGNGRSYGDSCLNPGGILLSTRYLDHFMAFDAATGVLRCEAGVLLSDLLKLTVPQGWFVPVTPGTRFVTVGGAIANDVHGKNHLTHGTFGRHVRVLLLRRSDGMLLQCSPRENTEWFEATIGGLGLTGVVLWAEIQLRQIASPWVEEQTERFANLDEFFALCKASATTHEYTVAWIDCSGGAHRVGRGLFTRANHAAAGAYPGRDSHAPASRKMPFTPPFSLVNRLSVSAFNALHYHRVGRNEPGHLTHCDTFFYPLDHILQWHRMYGPKGFYQYQCAVPPDDAPRILSALLTEIGRSRAASFLGVLKQFGTLASPGLLSFPRPGFTLAIDFPNAGPELHALFERLDAIVMGAGGRLYPAKDGRMSGACFRAGFPQWERLTPYIDPAFSSGFWRRVTTG</sequence>
<evidence type="ECO:0000313" key="3">
    <source>
        <dbReference type="EMBL" id="MCO5397486.1"/>
    </source>
</evidence>
<proteinExistence type="predicted"/>
<dbReference type="EMBL" id="JAMXHT010000002">
    <property type="protein sequence ID" value="MCO5397486.1"/>
    <property type="molecule type" value="Genomic_DNA"/>
</dbReference>
<dbReference type="RefSeq" id="WP_252677225.1">
    <property type="nucleotide sequence ID" value="NZ_JAMXHT010000002.1"/>
</dbReference>
<reference evidence="3" key="2">
    <citation type="journal article" date="2023" name="Front. Microbiol.">
        <title>Ralstonia chuxiongensis sp. nov., Ralstonia mojiangensis sp. nov., and Ralstonia soli sp. nov., isolated from tobacco fields, are three novel species in the family Burkholderiaceae.</title>
        <authorList>
            <person name="Lu C.H."/>
            <person name="Zhang Y.Y."/>
            <person name="Jiang N."/>
            <person name="Chen W."/>
            <person name="Shao X."/>
            <person name="Zhao Z.M."/>
            <person name="Lu W.L."/>
            <person name="Hu X."/>
            <person name="Xi Y.X."/>
            <person name="Zou S.Y."/>
            <person name="Wei Q.J."/>
            <person name="Lin Z.L."/>
            <person name="Gong L."/>
            <person name="Gai X.T."/>
            <person name="Zhang L.Q."/>
            <person name="Li J.Y."/>
            <person name="Jin Y."/>
            <person name="Xia Z.Y."/>
        </authorList>
    </citation>
    <scope>NUCLEOTIDE SEQUENCE</scope>
    <source>
        <strain evidence="3">21MJYT02-11</strain>
    </source>
</reference>
<evidence type="ECO:0000259" key="2">
    <source>
        <dbReference type="PROSITE" id="PS51387"/>
    </source>
</evidence>
<keyword evidence="4" id="KW-1185">Reference proteome</keyword>
<protein>
    <submittedName>
        <fullName evidence="3">FAD-binding oxidoreductase</fullName>
    </submittedName>
</protein>
<feature type="domain" description="FAD-binding PCMH-type" evidence="2">
    <location>
        <begin position="2"/>
        <end position="180"/>
    </location>
</feature>
<gene>
    <name evidence="3" type="ORF">NG900_04640</name>
</gene>
<comment type="caution">
    <text evidence="3">The sequence shown here is derived from an EMBL/GenBank/DDBJ whole genome shotgun (WGS) entry which is preliminary data.</text>
</comment>
<keyword evidence="1" id="KW-0274">FAD</keyword>
<dbReference type="InterPro" id="IPR016166">
    <property type="entry name" value="FAD-bd_PCMH"/>
</dbReference>
<accession>A0ABT1AGP1</accession>
<dbReference type="Gene3D" id="3.30.465.10">
    <property type="match status" value="1"/>
</dbReference>
<dbReference type="PROSITE" id="PS51387">
    <property type="entry name" value="FAD_PCMH"/>
    <property type="match status" value="1"/>
</dbReference>
<evidence type="ECO:0000256" key="1">
    <source>
        <dbReference type="ARBA" id="ARBA00022827"/>
    </source>
</evidence>
<reference evidence="3" key="1">
    <citation type="submission" date="2022-06" db="EMBL/GenBank/DDBJ databases">
        <authorList>
            <person name="Lu C.-H."/>
        </authorList>
    </citation>
    <scope>NUCLEOTIDE SEQUENCE</scope>
    <source>
        <strain evidence="3">21MJYT02-11</strain>
    </source>
</reference>
<dbReference type="SUPFAM" id="SSF56176">
    <property type="entry name" value="FAD-binding/transporter-associated domain-like"/>
    <property type="match status" value="1"/>
</dbReference>
<dbReference type="PANTHER" id="PTHR43762:SF1">
    <property type="entry name" value="D-ARABINONO-1,4-LACTONE OXIDASE"/>
    <property type="match status" value="1"/>
</dbReference>
<dbReference type="PANTHER" id="PTHR43762">
    <property type="entry name" value="L-GULONOLACTONE OXIDASE"/>
    <property type="match status" value="1"/>
</dbReference>